<dbReference type="GO" id="GO:0009313">
    <property type="term" value="P:oligosaccharide catabolic process"/>
    <property type="evidence" value="ECO:0007669"/>
    <property type="project" value="TreeGrafter"/>
</dbReference>
<dbReference type="InterPro" id="IPR017853">
    <property type="entry name" value="GH"/>
</dbReference>
<organism evidence="5 6">
    <name type="scientific">Sphingomonas oligophenolica</name>
    <dbReference type="NCBI Taxonomy" id="301154"/>
    <lineage>
        <taxon>Bacteria</taxon>
        <taxon>Pseudomonadati</taxon>
        <taxon>Pseudomonadota</taxon>
        <taxon>Alphaproteobacteria</taxon>
        <taxon>Sphingomonadales</taxon>
        <taxon>Sphingomonadaceae</taxon>
        <taxon>Sphingomonas</taxon>
    </lineage>
</organism>
<evidence type="ECO:0000256" key="1">
    <source>
        <dbReference type="ARBA" id="ARBA00008061"/>
    </source>
</evidence>
<accession>A0A502CDX7</accession>
<evidence type="ECO:0000259" key="4">
    <source>
        <dbReference type="SMART" id="SM00642"/>
    </source>
</evidence>
<comment type="caution">
    <text evidence="5">The sequence shown here is derived from an EMBL/GenBank/DDBJ whole genome shotgun (WGS) entry which is preliminary data.</text>
</comment>
<evidence type="ECO:0000256" key="3">
    <source>
        <dbReference type="ARBA" id="ARBA00023295"/>
    </source>
</evidence>
<dbReference type="PANTHER" id="PTHR10357:SF179">
    <property type="entry name" value="NEUTRAL AND BASIC AMINO ACID TRANSPORT PROTEIN RBAT"/>
    <property type="match status" value="1"/>
</dbReference>
<dbReference type="Gene3D" id="3.20.20.80">
    <property type="entry name" value="Glycosidases"/>
    <property type="match status" value="2"/>
</dbReference>
<gene>
    <name evidence="5" type="ORF">EAH84_13170</name>
</gene>
<name>A0A502CDX7_9SPHN</name>
<dbReference type="SMART" id="SM00642">
    <property type="entry name" value="Aamy"/>
    <property type="match status" value="1"/>
</dbReference>
<proteinExistence type="inferred from homology"/>
<dbReference type="Proteomes" id="UP000318413">
    <property type="component" value="Unassembled WGS sequence"/>
</dbReference>
<evidence type="ECO:0000313" key="6">
    <source>
        <dbReference type="Proteomes" id="UP000318413"/>
    </source>
</evidence>
<dbReference type="RefSeq" id="WP_140872479.1">
    <property type="nucleotide sequence ID" value="NZ_RCZK01000013.1"/>
</dbReference>
<dbReference type="AlphaFoldDB" id="A0A502CDX7"/>
<feature type="domain" description="Glycosyl hydrolase family 13 catalytic" evidence="4">
    <location>
        <begin position="12"/>
        <end position="391"/>
    </location>
</feature>
<dbReference type="Gene3D" id="2.60.40.1180">
    <property type="entry name" value="Golgi alpha-mannosidase II"/>
    <property type="match status" value="1"/>
</dbReference>
<dbReference type="CDD" id="cd11331">
    <property type="entry name" value="AmyAc_OligoGlu_like"/>
    <property type="match status" value="1"/>
</dbReference>
<dbReference type="InterPro" id="IPR006047">
    <property type="entry name" value="GH13_cat_dom"/>
</dbReference>
<protein>
    <submittedName>
        <fullName evidence="5">DUF3459 domain-containing protein</fullName>
    </submittedName>
</protein>
<dbReference type="Gene3D" id="3.90.400.10">
    <property type="entry name" value="Oligo-1,6-glucosidase, Domain 2"/>
    <property type="match status" value="1"/>
</dbReference>
<comment type="similarity">
    <text evidence="1">Belongs to the glycosyl hydrolase 13 family.</text>
</comment>
<dbReference type="InterPro" id="IPR045857">
    <property type="entry name" value="O16G_dom_2"/>
</dbReference>
<dbReference type="PANTHER" id="PTHR10357">
    <property type="entry name" value="ALPHA-AMYLASE FAMILY MEMBER"/>
    <property type="match status" value="1"/>
</dbReference>
<dbReference type="Pfam" id="PF00128">
    <property type="entry name" value="Alpha-amylase"/>
    <property type="match status" value="1"/>
</dbReference>
<dbReference type="SUPFAM" id="SSF51445">
    <property type="entry name" value="(Trans)glycosidases"/>
    <property type="match status" value="1"/>
</dbReference>
<keyword evidence="6" id="KW-1185">Reference proteome</keyword>
<dbReference type="OrthoDB" id="9805159at2"/>
<dbReference type="InterPro" id="IPR013780">
    <property type="entry name" value="Glyco_hydro_b"/>
</dbReference>
<dbReference type="GO" id="GO:0004556">
    <property type="term" value="F:alpha-amylase activity"/>
    <property type="evidence" value="ECO:0007669"/>
    <property type="project" value="TreeGrafter"/>
</dbReference>
<dbReference type="FunFam" id="3.90.400.10:FF:000002">
    <property type="entry name" value="Sucrose isomerase"/>
    <property type="match status" value="1"/>
</dbReference>
<evidence type="ECO:0000313" key="5">
    <source>
        <dbReference type="EMBL" id="TPG09931.1"/>
    </source>
</evidence>
<keyword evidence="3" id="KW-0326">Glycosidase</keyword>
<evidence type="ECO:0000256" key="2">
    <source>
        <dbReference type="ARBA" id="ARBA00022801"/>
    </source>
</evidence>
<keyword evidence="2" id="KW-0378">Hydrolase</keyword>
<dbReference type="SUPFAM" id="SSF51011">
    <property type="entry name" value="Glycosyl hydrolase domain"/>
    <property type="match status" value="1"/>
</dbReference>
<sequence length="521" mass="57579">MTTWWQSGTIYQVYPRSFQDSDGDGVGDLKGIAARLDHLVALGVDAVWLSPIFPSPMADFGYDVADYCDVDPRFGTLADFDALLAAAHDRGLKLLLDFVPNHSSDQHPWFVESRSSRTNPKRDWYIWRDARPDGSPPNNWISDFGGSAWQWEEATGQYYYHAFLKEQPDLNWRNPDVRQAMMDVLRFWLDRGVDGFRIDVLWHMIKHADFPDNPANPAYAPAMGEMHRVLQHHSTDQPEVHGIAAEMRGIADGYAGDRVLIGEIYLPVERLMDYYGLGAPGVHLPFNFQLIDAAWDARSLATMIAEYEAALPAGGWPNWVLGNHDRPRIATRVGEAQARVAAVLLLTLRGTPTIYYGDEIGMTDGAIPANRAVDPRELREPGLGLGRDPVRTPMPWNASAHAGFSTAEPWLPMGEDWPTRNVAAQAADAASMLALNRDLLALRRKHAALAVGNFVLIATVGDVLAYERRLGDERIVVALNLGTSEQQVALPTGEVMLSSVVGPASIGTLRANEAIILRVTG</sequence>
<dbReference type="EMBL" id="RCZK01000013">
    <property type="protein sequence ID" value="TPG09931.1"/>
    <property type="molecule type" value="Genomic_DNA"/>
</dbReference>
<reference evidence="5 6" key="1">
    <citation type="journal article" date="2019" name="Environ. Microbiol.">
        <title>Species interactions and distinct microbial communities in high Arctic permafrost affected cryosols are associated with the CH4 and CO2 gas fluxes.</title>
        <authorList>
            <person name="Altshuler I."/>
            <person name="Hamel J."/>
            <person name="Turney S."/>
            <person name="Magnuson E."/>
            <person name="Levesque R."/>
            <person name="Greer C."/>
            <person name="Whyte L.G."/>
        </authorList>
    </citation>
    <scope>NUCLEOTIDE SEQUENCE [LARGE SCALE GENOMIC DNA]</scope>
    <source>
        <strain evidence="5 6">S5.1</strain>
    </source>
</reference>